<protein>
    <submittedName>
        <fullName evidence="2">Prophage regulatory protein</fullName>
    </submittedName>
</protein>
<dbReference type="Gene3D" id="1.10.238.160">
    <property type="match status" value="1"/>
</dbReference>
<dbReference type="EMBL" id="JAVDSJ010000002">
    <property type="protein sequence ID" value="MDR6583779.1"/>
    <property type="molecule type" value="Genomic_DNA"/>
</dbReference>
<feature type="region of interest" description="Disordered" evidence="1">
    <location>
        <begin position="58"/>
        <end position="90"/>
    </location>
</feature>
<evidence type="ECO:0000313" key="3">
    <source>
        <dbReference type="Proteomes" id="UP001260715"/>
    </source>
</evidence>
<feature type="compositionally biased region" description="Polar residues" evidence="1">
    <location>
        <begin position="78"/>
        <end position="90"/>
    </location>
</feature>
<dbReference type="Proteomes" id="UP001260715">
    <property type="component" value="Unassembled WGS sequence"/>
</dbReference>
<accession>A0ABU1PCX7</accession>
<gene>
    <name evidence="2" type="ORF">J2W50_001977</name>
</gene>
<dbReference type="InterPro" id="IPR010260">
    <property type="entry name" value="AlpA"/>
</dbReference>
<proteinExistence type="predicted"/>
<evidence type="ECO:0000256" key="1">
    <source>
        <dbReference type="SAM" id="MobiDB-lite"/>
    </source>
</evidence>
<comment type="caution">
    <text evidence="2">The sequence shown here is derived from an EMBL/GenBank/DDBJ whole genome shotgun (WGS) entry which is preliminary data.</text>
</comment>
<organism evidence="2 3">
    <name type="scientific">Herbaspirillum frisingense</name>
    <dbReference type="NCBI Taxonomy" id="92645"/>
    <lineage>
        <taxon>Bacteria</taxon>
        <taxon>Pseudomonadati</taxon>
        <taxon>Pseudomonadota</taxon>
        <taxon>Betaproteobacteria</taxon>
        <taxon>Burkholderiales</taxon>
        <taxon>Oxalobacteraceae</taxon>
        <taxon>Herbaspirillum</taxon>
    </lineage>
</organism>
<dbReference type="SUPFAM" id="SSF46955">
    <property type="entry name" value="Putative DNA-binding domain"/>
    <property type="match status" value="1"/>
</dbReference>
<reference evidence="2 3" key="1">
    <citation type="submission" date="2023-07" db="EMBL/GenBank/DDBJ databases">
        <title>Sorghum-associated microbial communities from plants grown in Nebraska, USA.</title>
        <authorList>
            <person name="Schachtman D."/>
        </authorList>
    </citation>
    <scope>NUCLEOTIDE SEQUENCE [LARGE SCALE GENOMIC DNA]</scope>
    <source>
        <strain evidence="2 3">596</strain>
    </source>
</reference>
<keyword evidence="3" id="KW-1185">Reference proteome</keyword>
<dbReference type="Pfam" id="PF05930">
    <property type="entry name" value="Phage_AlpA"/>
    <property type="match status" value="1"/>
</dbReference>
<dbReference type="InterPro" id="IPR009061">
    <property type="entry name" value="DNA-bd_dom_put_sf"/>
</dbReference>
<name>A0ABU1PCX7_9BURK</name>
<evidence type="ECO:0000313" key="2">
    <source>
        <dbReference type="EMBL" id="MDR6583779.1"/>
    </source>
</evidence>
<sequence>MIAPMKIYFDIDELCAATTLSETTIQKMVREQQFPAPRHLGGRRVGWLVKEILEWAENRPVSDLAPPPNTGAKKPGRRQQQSAPAAQTGA</sequence>
<dbReference type="RefSeq" id="WP_310010325.1">
    <property type="nucleotide sequence ID" value="NZ_JAVDSJ010000002.1"/>
</dbReference>